<sequence>MRGKGNNELQEEIKKSLRERERYEKLTLVWKEKLIDPVTETVLKQAAQYLTPQDYQDIVEERVLIQRCGYPLCGNKCKKSDQKYKISLRERKVYRQDVNVAYCSRKCAIASKFYASQLAEDPVYVRSRDGRYSVNVVIPADVQGAEKERYETLQQHGSKSDTPIEWYISQLLSNLYISGAGPQRPELDIIEHQPGEEQLMPDTPQEDANNDGGGGNLFMAKYQTIDGFEPTFDAKQLKDSIRRVRMAGTATPSDKPKGRSVAAKPAHPTNAAGEVKEVPSRDLVGGVIERVEASKESDEAPCVSGGSSSSSSSSACVEAMFGLDDDEDEDEEDNIIPAKPSLSMFGQMWVVVDRMITAKTVSLMNAMKKICALPEQMTEYVVAADDPALLLRHSLFFDRMSGWLSKLARSEDKTLSNLGLRHELYHVVNSLQLDTSSAVLPDAEFEIVAAALTLGVCEALRLSSSEMPTKMQEFIATSGGPVLGACELSYLAQRMFQTY</sequence>
<name>A0ACC1HKL9_9FUNG</name>
<comment type="caution">
    <text evidence="1">The sequence shown here is derived from an EMBL/GenBank/DDBJ whole genome shotgun (WGS) entry which is preliminary data.</text>
</comment>
<accession>A0ACC1HKL9</accession>
<dbReference type="EMBL" id="JAMZIH010005152">
    <property type="protein sequence ID" value="KAJ1675925.1"/>
    <property type="molecule type" value="Genomic_DNA"/>
</dbReference>
<evidence type="ECO:0000313" key="2">
    <source>
        <dbReference type="Proteomes" id="UP001145114"/>
    </source>
</evidence>
<dbReference type="Proteomes" id="UP001145114">
    <property type="component" value="Unassembled WGS sequence"/>
</dbReference>
<keyword evidence="2" id="KW-1185">Reference proteome</keyword>
<protein>
    <submittedName>
        <fullName evidence="1">Uncharacterized protein</fullName>
    </submittedName>
</protein>
<gene>
    <name evidence="1" type="ORF">EV182_000312</name>
</gene>
<organism evidence="1 2">
    <name type="scientific">Spiromyces aspiralis</name>
    <dbReference type="NCBI Taxonomy" id="68401"/>
    <lineage>
        <taxon>Eukaryota</taxon>
        <taxon>Fungi</taxon>
        <taxon>Fungi incertae sedis</taxon>
        <taxon>Zoopagomycota</taxon>
        <taxon>Kickxellomycotina</taxon>
        <taxon>Kickxellomycetes</taxon>
        <taxon>Kickxellales</taxon>
        <taxon>Kickxellaceae</taxon>
        <taxon>Spiromyces</taxon>
    </lineage>
</organism>
<evidence type="ECO:0000313" key="1">
    <source>
        <dbReference type="EMBL" id="KAJ1675925.1"/>
    </source>
</evidence>
<proteinExistence type="predicted"/>
<reference evidence="1" key="1">
    <citation type="submission" date="2022-06" db="EMBL/GenBank/DDBJ databases">
        <title>Phylogenomic reconstructions and comparative analyses of Kickxellomycotina fungi.</title>
        <authorList>
            <person name="Reynolds N.K."/>
            <person name="Stajich J.E."/>
            <person name="Barry K."/>
            <person name="Grigoriev I.V."/>
            <person name="Crous P."/>
            <person name="Smith M.E."/>
        </authorList>
    </citation>
    <scope>NUCLEOTIDE SEQUENCE</scope>
    <source>
        <strain evidence="1">RSA 2271</strain>
    </source>
</reference>